<name>A0ABY1PGR1_9RHOB</name>
<evidence type="ECO:0000313" key="1">
    <source>
        <dbReference type="EMBL" id="SMP32285.1"/>
    </source>
</evidence>
<dbReference type="Proteomes" id="UP001157961">
    <property type="component" value="Unassembled WGS sequence"/>
</dbReference>
<dbReference type="EMBL" id="FXTY01000008">
    <property type="protein sequence ID" value="SMP32285.1"/>
    <property type="molecule type" value="Genomic_DNA"/>
</dbReference>
<evidence type="ECO:0000313" key="2">
    <source>
        <dbReference type="Proteomes" id="UP001157961"/>
    </source>
</evidence>
<accession>A0ABY1PGR1</accession>
<reference evidence="1 2" key="1">
    <citation type="submission" date="2017-05" db="EMBL/GenBank/DDBJ databases">
        <authorList>
            <person name="Varghese N."/>
            <person name="Submissions S."/>
        </authorList>
    </citation>
    <scope>NUCLEOTIDE SEQUENCE [LARGE SCALE GENOMIC DNA]</scope>
    <source>
        <strain evidence="1 2">DSM 29734</strain>
    </source>
</reference>
<sequence>MQAKTRISPAAFNVELLRKVAHLRGFEPLASAFGGRRQGVYSRCVPVLCRFLARLGEFHMGGFVYA</sequence>
<organism evidence="1 2">
    <name type="scientific">Shimia sagamensis</name>
    <dbReference type="NCBI Taxonomy" id="1566352"/>
    <lineage>
        <taxon>Bacteria</taxon>
        <taxon>Pseudomonadati</taxon>
        <taxon>Pseudomonadota</taxon>
        <taxon>Alphaproteobacteria</taxon>
        <taxon>Rhodobacterales</taxon>
        <taxon>Roseobacteraceae</taxon>
    </lineage>
</organism>
<keyword evidence="2" id="KW-1185">Reference proteome</keyword>
<comment type="caution">
    <text evidence="1">The sequence shown here is derived from an EMBL/GenBank/DDBJ whole genome shotgun (WGS) entry which is preliminary data.</text>
</comment>
<gene>
    <name evidence="1" type="ORF">SAMN06265373_108158</name>
</gene>
<protein>
    <submittedName>
        <fullName evidence="1">Uncharacterized protein</fullName>
    </submittedName>
</protein>
<proteinExistence type="predicted"/>